<dbReference type="EMBL" id="LAZR01001731">
    <property type="protein sequence ID" value="KKN39987.1"/>
    <property type="molecule type" value="Genomic_DNA"/>
</dbReference>
<name>A0A0F9QSK9_9ZZZZ</name>
<gene>
    <name evidence="2" type="ORF">LCGC14_0737580</name>
</gene>
<sequence>MADETTEYLNKLEAINKAQENKINELSGYTSNAVMNQTQDTNLIVWQLELDNILERIEHLLKGDIIKSDAEGNAEYVTPTDNSLVILNDYGVQLIMNVVSFYLNRNTILSNYSEERINNILYDLGNELADVVYINYETMGMTTMEKKSRHELLILNILHTIESCYNRSLGGGERDSLRSARVVTQSLTPSGSMGNPMAMRKKHMGGILNPRNWKL</sequence>
<keyword evidence="1" id="KW-0175">Coiled coil</keyword>
<proteinExistence type="predicted"/>
<evidence type="ECO:0000313" key="2">
    <source>
        <dbReference type="EMBL" id="KKN39987.1"/>
    </source>
</evidence>
<protein>
    <submittedName>
        <fullName evidence="2">Uncharacterized protein</fullName>
    </submittedName>
</protein>
<feature type="coiled-coil region" evidence="1">
    <location>
        <begin position="2"/>
        <end position="29"/>
    </location>
</feature>
<comment type="caution">
    <text evidence="2">The sequence shown here is derived from an EMBL/GenBank/DDBJ whole genome shotgun (WGS) entry which is preliminary data.</text>
</comment>
<dbReference type="AlphaFoldDB" id="A0A0F9QSK9"/>
<evidence type="ECO:0000256" key="1">
    <source>
        <dbReference type="SAM" id="Coils"/>
    </source>
</evidence>
<reference evidence="2" key="1">
    <citation type="journal article" date="2015" name="Nature">
        <title>Complex archaea that bridge the gap between prokaryotes and eukaryotes.</title>
        <authorList>
            <person name="Spang A."/>
            <person name="Saw J.H."/>
            <person name="Jorgensen S.L."/>
            <person name="Zaremba-Niedzwiedzka K."/>
            <person name="Martijn J."/>
            <person name="Lind A.E."/>
            <person name="van Eijk R."/>
            <person name="Schleper C."/>
            <person name="Guy L."/>
            <person name="Ettema T.J."/>
        </authorList>
    </citation>
    <scope>NUCLEOTIDE SEQUENCE</scope>
</reference>
<organism evidence="2">
    <name type="scientific">marine sediment metagenome</name>
    <dbReference type="NCBI Taxonomy" id="412755"/>
    <lineage>
        <taxon>unclassified sequences</taxon>
        <taxon>metagenomes</taxon>
        <taxon>ecological metagenomes</taxon>
    </lineage>
</organism>
<accession>A0A0F9QSK9</accession>